<dbReference type="PANTHER" id="PTHR44591:SF21">
    <property type="entry name" value="TWO-COMPONENT RESPONSE REGULATOR"/>
    <property type="match status" value="1"/>
</dbReference>
<dbReference type="Proteomes" id="UP001501727">
    <property type="component" value="Unassembled WGS sequence"/>
</dbReference>
<dbReference type="SUPFAM" id="SSF52172">
    <property type="entry name" value="CheY-like"/>
    <property type="match status" value="1"/>
</dbReference>
<dbReference type="EMBL" id="BAAAZU010000006">
    <property type="protein sequence ID" value="GAA3922223.1"/>
    <property type="molecule type" value="Genomic_DNA"/>
</dbReference>
<dbReference type="PROSITE" id="PS50894">
    <property type="entry name" value="HPT"/>
    <property type="match status" value="1"/>
</dbReference>
<feature type="modified residue" description="Phosphohistidine" evidence="3">
    <location>
        <position position="194"/>
    </location>
</feature>
<evidence type="ECO:0000256" key="3">
    <source>
        <dbReference type="PROSITE-ProRule" id="PRU00110"/>
    </source>
</evidence>
<dbReference type="InterPro" id="IPR008207">
    <property type="entry name" value="Sig_transdc_His_kin_Hpt_dom"/>
</dbReference>
<organism evidence="7 8">
    <name type="scientific">Luteimonas lutimaris</name>
    <dbReference type="NCBI Taxonomy" id="698645"/>
    <lineage>
        <taxon>Bacteria</taxon>
        <taxon>Pseudomonadati</taxon>
        <taxon>Pseudomonadota</taxon>
        <taxon>Gammaproteobacteria</taxon>
        <taxon>Lysobacterales</taxon>
        <taxon>Lysobacteraceae</taxon>
        <taxon>Luteimonas</taxon>
    </lineage>
</organism>
<dbReference type="Pfam" id="PF00072">
    <property type="entry name" value="Response_reg"/>
    <property type="match status" value="1"/>
</dbReference>
<keyword evidence="1 4" id="KW-0597">Phosphoprotein</keyword>
<evidence type="ECO:0000313" key="7">
    <source>
        <dbReference type="EMBL" id="GAA3922223.1"/>
    </source>
</evidence>
<reference evidence="8" key="1">
    <citation type="journal article" date="2019" name="Int. J. Syst. Evol. Microbiol.">
        <title>The Global Catalogue of Microorganisms (GCM) 10K type strain sequencing project: providing services to taxonomists for standard genome sequencing and annotation.</title>
        <authorList>
            <consortium name="The Broad Institute Genomics Platform"/>
            <consortium name="The Broad Institute Genome Sequencing Center for Infectious Disease"/>
            <person name="Wu L."/>
            <person name="Ma J."/>
        </authorList>
    </citation>
    <scope>NUCLEOTIDE SEQUENCE [LARGE SCALE GENOMIC DNA]</scope>
    <source>
        <strain evidence="8">JCM 16916</strain>
    </source>
</reference>
<proteinExistence type="predicted"/>
<feature type="modified residue" description="4-aspartylphosphate" evidence="4">
    <location>
        <position position="58"/>
    </location>
</feature>
<dbReference type="PANTHER" id="PTHR44591">
    <property type="entry name" value="STRESS RESPONSE REGULATOR PROTEIN 1"/>
    <property type="match status" value="1"/>
</dbReference>
<dbReference type="SMART" id="SM00448">
    <property type="entry name" value="REC"/>
    <property type="match status" value="1"/>
</dbReference>
<evidence type="ECO:0000256" key="1">
    <source>
        <dbReference type="ARBA" id="ARBA00022553"/>
    </source>
</evidence>
<accession>A0ABP7MFN8</accession>
<feature type="domain" description="HPt" evidence="6">
    <location>
        <begin position="155"/>
        <end position="245"/>
    </location>
</feature>
<dbReference type="PROSITE" id="PS50110">
    <property type="entry name" value="RESPONSE_REGULATORY"/>
    <property type="match status" value="1"/>
</dbReference>
<dbReference type="InterPro" id="IPR050595">
    <property type="entry name" value="Bact_response_regulator"/>
</dbReference>
<evidence type="ECO:0000259" key="5">
    <source>
        <dbReference type="PROSITE" id="PS50110"/>
    </source>
</evidence>
<evidence type="ECO:0000256" key="4">
    <source>
        <dbReference type="PROSITE-ProRule" id="PRU00169"/>
    </source>
</evidence>
<dbReference type="Gene3D" id="3.40.50.2300">
    <property type="match status" value="1"/>
</dbReference>
<comment type="caution">
    <text evidence="7">The sequence shown here is derived from an EMBL/GenBank/DDBJ whole genome shotgun (WGS) entry which is preliminary data.</text>
</comment>
<dbReference type="Pfam" id="PF01627">
    <property type="entry name" value="Hpt"/>
    <property type="match status" value="1"/>
</dbReference>
<keyword evidence="8" id="KW-1185">Reference proteome</keyword>
<dbReference type="Gene3D" id="1.20.120.160">
    <property type="entry name" value="HPT domain"/>
    <property type="match status" value="1"/>
</dbReference>
<evidence type="ECO:0000259" key="6">
    <source>
        <dbReference type="PROSITE" id="PS50894"/>
    </source>
</evidence>
<dbReference type="InterPro" id="IPR001789">
    <property type="entry name" value="Sig_transdc_resp-reg_receiver"/>
</dbReference>
<protein>
    <submittedName>
        <fullName evidence="7">Response regulator</fullName>
    </submittedName>
</protein>
<feature type="domain" description="Response regulatory" evidence="5">
    <location>
        <begin position="8"/>
        <end position="123"/>
    </location>
</feature>
<evidence type="ECO:0000313" key="8">
    <source>
        <dbReference type="Proteomes" id="UP001501727"/>
    </source>
</evidence>
<dbReference type="SUPFAM" id="SSF47226">
    <property type="entry name" value="Histidine-containing phosphotransfer domain, HPT domain"/>
    <property type="match status" value="1"/>
</dbReference>
<evidence type="ECO:0000256" key="2">
    <source>
        <dbReference type="ARBA" id="ARBA00023012"/>
    </source>
</evidence>
<name>A0ABP7MFN8_9GAMM</name>
<keyword evidence="2" id="KW-0902">Two-component regulatory system</keyword>
<dbReference type="InterPro" id="IPR011006">
    <property type="entry name" value="CheY-like_superfamily"/>
</dbReference>
<dbReference type="InterPro" id="IPR036641">
    <property type="entry name" value="HPT_dom_sf"/>
</dbReference>
<dbReference type="CDD" id="cd00156">
    <property type="entry name" value="REC"/>
    <property type="match status" value="1"/>
</dbReference>
<sequence length="245" mass="25254">MEDRMTARILLVEDDPTTCAFLATAARGVPAEVDVADSCATALALAGDADRHDLWLIDANLPDGDGAGLLATLRARGLRAAALAHTATRDHDALADLRAAGFRDVLVKPMPVDALQAAVRAALSRQVRDAAPAVLPETSADAWDDAAALAALNGEQAHVDALRKLFVAELPAACGVVRKAAQAGDVGAVRAALHRLRASCSFVGAARLTAAVAELQDSPDSAQALERFEQATQDTLSSVPVGAAD</sequence>
<gene>
    <name evidence="7" type="ORF">GCM10022229_15020</name>
</gene>